<comment type="function">
    <text evidence="1 5">Component of the ribosome assembly machinery. Nuclear paralog of the ribosomal protein P0, it binds pre-60S subunits at an early stage of assembly in the nucleolus, and is replaced by P0 in cytoplasmic pre-60S subunits and mature 80S ribosomes.</text>
</comment>
<dbReference type="InterPro" id="IPR043141">
    <property type="entry name" value="Ribosomal_uL10-like_sf"/>
</dbReference>
<dbReference type="Gene3D" id="3.90.105.20">
    <property type="match status" value="1"/>
</dbReference>
<name>A0ABR2KG67_9EUKA</name>
<dbReference type="InterPro" id="IPR043164">
    <property type="entry name" value="Ribosomal_uL10-like_insert_sf"/>
</dbReference>
<comment type="subcellular location">
    <subcellularLocation>
        <location evidence="5">Cytoplasm</location>
    </subcellularLocation>
    <subcellularLocation>
        <location evidence="5">Nucleus</location>
        <location evidence="5">Nucleolus</location>
    </subcellularLocation>
</comment>
<keyword evidence="5" id="KW-0690">Ribosome biogenesis</keyword>
<evidence type="ECO:0000259" key="6">
    <source>
        <dbReference type="Pfam" id="PF17777"/>
    </source>
</evidence>
<dbReference type="InterPro" id="IPR033867">
    <property type="entry name" value="Mrt4"/>
</dbReference>
<comment type="subunit">
    <text evidence="5">Associates with the pre-60S ribosomal particle.</text>
</comment>
<sequence>MGRKEGKERGTKKTKEDKIAESQAIKDMVMKYQRIFVIKLTNKKADHLNDIRRRFRSSYLCLAKKKIIGYALGTTEETSLRPNIYQLNQYIGENCALFMTDESFEDVIQFMKSLTCPDYATTGFIATETFVVPAGHLTQFPYSMDSHLRELGLPVQLDNGTINNIRDYEVCHVGQPITKNAAELLNHFGKMIATFSADPLAMWQNDEVTTPNS</sequence>
<keyword evidence="8" id="KW-1185">Reference proteome</keyword>
<proteinExistence type="inferred from homology"/>
<evidence type="ECO:0000313" key="7">
    <source>
        <dbReference type="EMBL" id="KAK8890074.1"/>
    </source>
</evidence>
<dbReference type="Proteomes" id="UP001470230">
    <property type="component" value="Unassembled WGS sequence"/>
</dbReference>
<feature type="domain" description="Large ribosomal subunit protein uL10-like insertion" evidence="6">
    <location>
        <begin position="120"/>
        <end position="189"/>
    </location>
</feature>
<evidence type="ECO:0000256" key="3">
    <source>
        <dbReference type="ARBA" id="ARBA00022490"/>
    </source>
</evidence>
<dbReference type="Pfam" id="PF17777">
    <property type="entry name" value="RL10P_insert"/>
    <property type="match status" value="1"/>
</dbReference>
<keyword evidence="3 5" id="KW-0963">Cytoplasm</keyword>
<evidence type="ECO:0000256" key="1">
    <source>
        <dbReference type="ARBA" id="ARBA00004046"/>
    </source>
</evidence>
<dbReference type="PANTHER" id="PTHR45841:SF1">
    <property type="entry name" value="MRNA TURNOVER PROTEIN 4 HOMOLOG"/>
    <property type="match status" value="1"/>
</dbReference>
<evidence type="ECO:0000256" key="4">
    <source>
        <dbReference type="ARBA" id="ARBA00023242"/>
    </source>
</evidence>
<protein>
    <recommendedName>
        <fullName evidence="5">Ribosome assembly factor mrt4</fullName>
    </recommendedName>
</protein>
<dbReference type="EMBL" id="JAPFFF010000005">
    <property type="protein sequence ID" value="KAK8890074.1"/>
    <property type="molecule type" value="Genomic_DNA"/>
</dbReference>
<dbReference type="CDD" id="cd05796">
    <property type="entry name" value="Ribosomal_P0_like"/>
    <property type="match status" value="1"/>
</dbReference>
<evidence type="ECO:0000256" key="2">
    <source>
        <dbReference type="ARBA" id="ARBA00008889"/>
    </source>
</evidence>
<accession>A0ABR2KG67</accession>
<comment type="caution">
    <text evidence="7">The sequence shown here is derived from an EMBL/GenBank/DDBJ whole genome shotgun (WGS) entry which is preliminary data.</text>
</comment>
<evidence type="ECO:0000313" key="8">
    <source>
        <dbReference type="Proteomes" id="UP001470230"/>
    </source>
</evidence>
<gene>
    <name evidence="7" type="ORF">M9Y10_034833</name>
</gene>
<dbReference type="SUPFAM" id="SSF160369">
    <property type="entry name" value="Ribosomal protein L10-like"/>
    <property type="match status" value="1"/>
</dbReference>
<reference evidence="7 8" key="1">
    <citation type="submission" date="2024-04" db="EMBL/GenBank/DDBJ databases">
        <title>Tritrichomonas musculus Genome.</title>
        <authorList>
            <person name="Alves-Ferreira E."/>
            <person name="Grigg M."/>
            <person name="Lorenzi H."/>
            <person name="Galac M."/>
        </authorList>
    </citation>
    <scope>NUCLEOTIDE SEQUENCE [LARGE SCALE GENOMIC DNA]</scope>
    <source>
        <strain evidence="7 8">EAF2021</strain>
    </source>
</reference>
<dbReference type="InterPro" id="IPR040637">
    <property type="entry name" value="Ribosomal_uL10-like_insert"/>
</dbReference>
<keyword evidence="4 5" id="KW-0539">Nucleus</keyword>
<dbReference type="Pfam" id="PF00466">
    <property type="entry name" value="Ribosomal_L10"/>
    <property type="match status" value="1"/>
</dbReference>
<dbReference type="Gene3D" id="3.30.70.1730">
    <property type="match status" value="1"/>
</dbReference>
<dbReference type="InterPro" id="IPR001790">
    <property type="entry name" value="Ribosomal_uL10"/>
</dbReference>
<dbReference type="InterPro" id="IPR051742">
    <property type="entry name" value="Ribosome_Assembly_uL10"/>
</dbReference>
<dbReference type="PANTHER" id="PTHR45841">
    <property type="entry name" value="MRNA TURNOVER PROTEIN 4 MRTO4"/>
    <property type="match status" value="1"/>
</dbReference>
<comment type="similarity">
    <text evidence="2 5">Belongs to the universal ribosomal protein uL10 family.</text>
</comment>
<evidence type="ECO:0000256" key="5">
    <source>
        <dbReference type="RuleBase" id="RU364039"/>
    </source>
</evidence>
<organism evidence="7 8">
    <name type="scientific">Tritrichomonas musculus</name>
    <dbReference type="NCBI Taxonomy" id="1915356"/>
    <lineage>
        <taxon>Eukaryota</taxon>
        <taxon>Metamonada</taxon>
        <taxon>Parabasalia</taxon>
        <taxon>Tritrichomonadida</taxon>
        <taxon>Tritrichomonadidae</taxon>
        <taxon>Tritrichomonas</taxon>
    </lineage>
</organism>